<evidence type="ECO:0000256" key="2">
    <source>
        <dbReference type="ARBA" id="ARBA00022679"/>
    </source>
</evidence>
<evidence type="ECO:0000256" key="4">
    <source>
        <dbReference type="PROSITE-ProRule" id="PRU00236"/>
    </source>
</evidence>
<feature type="binding site" evidence="4">
    <location>
        <position position="162"/>
    </location>
    <ligand>
        <name>Zn(2+)</name>
        <dbReference type="ChEBI" id="CHEBI:29105"/>
    </ligand>
</feature>
<dbReference type="GO" id="GO:0070403">
    <property type="term" value="F:NAD+ binding"/>
    <property type="evidence" value="ECO:0007669"/>
    <property type="project" value="InterPro"/>
</dbReference>
<dbReference type="Gene3D" id="2.20.28.200">
    <property type="match status" value="1"/>
</dbReference>
<dbReference type="Pfam" id="PF02146">
    <property type="entry name" value="SIR2"/>
    <property type="match status" value="1"/>
</dbReference>
<dbReference type="GO" id="GO:0046872">
    <property type="term" value="F:metal ion binding"/>
    <property type="evidence" value="ECO:0007669"/>
    <property type="project" value="UniProtKB-KW"/>
</dbReference>
<dbReference type="Gene3D" id="3.40.50.1220">
    <property type="entry name" value="TPP-binding domain"/>
    <property type="match status" value="1"/>
</dbReference>
<gene>
    <name evidence="6" type="ORF">C0081_03195</name>
</gene>
<sequence length="251" mass="27211">MDYNSQHSARTTLCSMVNNASNITIFTGAGISTESGIPDFRSPTGLWSKMVPIQFDEFVSSETARLEDWRRRFIMNREFSAAKPNEGHKALLRLNRSGKLAGTITQNIDGLHQKSGLPADQVIEIHGNSTYGACLSCSAKSSLLEAERVIAETGKAPRCSLCGGLIKAATISFGQPMPEPELLRAAQLAKSCDLFIVLGSSLVVYPAADLPQIAKQNGAELVIINREPTPLNQMADLYIRDEIGSVMQSIL</sequence>
<dbReference type="InterPro" id="IPR029035">
    <property type="entry name" value="DHS-like_NAD/FAD-binding_dom"/>
</dbReference>
<dbReference type="SUPFAM" id="SSF52467">
    <property type="entry name" value="DHS-like NAD/FAD-binding domain"/>
    <property type="match status" value="1"/>
</dbReference>
<feature type="binding site" evidence="4">
    <location>
        <position position="134"/>
    </location>
    <ligand>
        <name>Zn(2+)</name>
        <dbReference type="ChEBI" id="CHEBI:29105"/>
    </ligand>
</feature>
<feature type="domain" description="Deacetylase sirtuin-type" evidence="5">
    <location>
        <begin position="1"/>
        <end position="251"/>
    </location>
</feature>
<dbReference type="InterPro" id="IPR003000">
    <property type="entry name" value="Sirtuin"/>
</dbReference>
<dbReference type="PANTHER" id="PTHR11085:SF4">
    <property type="entry name" value="NAD-DEPENDENT PROTEIN DEACYLASE"/>
    <property type="match status" value="1"/>
</dbReference>
<accession>A0A2N5XW03</accession>
<dbReference type="InterPro" id="IPR026590">
    <property type="entry name" value="Ssirtuin_cat_dom"/>
</dbReference>
<proteinExistence type="predicted"/>
<dbReference type="CDD" id="cd01407">
    <property type="entry name" value="SIR2-fam"/>
    <property type="match status" value="1"/>
</dbReference>
<keyword evidence="7" id="KW-1185">Reference proteome</keyword>
<evidence type="ECO:0000313" key="6">
    <source>
        <dbReference type="EMBL" id="PLW78608.1"/>
    </source>
</evidence>
<keyword evidence="3" id="KW-0520">NAD</keyword>
<evidence type="ECO:0000256" key="3">
    <source>
        <dbReference type="ARBA" id="ARBA00023027"/>
    </source>
</evidence>
<dbReference type="RefSeq" id="WP_101532373.1">
    <property type="nucleotide sequence ID" value="NZ_JBFHIU010000073.1"/>
</dbReference>
<dbReference type="InterPro" id="IPR050134">
    <property type="entry name" value="NAD-dep_sirtuin_deacylases"/>
</dbReference>
<comment type="caution">
    <text evidence="6">The sequence shown here is derived from an EMBL/GenBank/DDBJ whole genome shotgun (WGS) entry which is preliminary data.</text>
</comment>
<organism evidence="6 7">
    <name type="scientific">Cohaesibacter celericrescens</name>
    <dbReference type="NCBI Taxonomy" id="2067669"/>
    <lineage>
        <taxon>Bacteria</taxon>
        <taxon>Pseudomonadati</taxon>
        <taxon>Pseudomonadota</taxon>
        <taxon>Alphaproteobacteria</taxon>
        <taxon>Hyphomicrobiales</taxon>
        <taxon>Cohaesibacteraceae</taxon>
    </lineage>
</organism>
<protein>
    <recommendedName>
        <fullName evidence="1">protein acetyllysine N-acetyltransferase</fullName>
        <ecNumber evidence="1">2.3.1.286</ecNumber>
    </recommendedName>
</protein>
<dbReference type="PROSITE" id="PS50305">
    <property type="entry name" value="SIRTUIN"/>
    <property type="match status" value="1"/>
</dbReference>
<dbReference type="AlphaFoldDB" id="A0A2N5XW03"/>
<dbReference type="GO" id="GO:0017136">
    <property type="term" value="F:histone deacetylase activity, NAD-dependent"/>
    <property type="evidence" value="ECO:0007669"/>
    <property type="project" value="TreeGrafter"/>
</dbReference>
<evidence type="ECO:0000313" key="7">
    <source>
        <dbReference type="Proteomes" id="UP000234881"/>
    </source>
</evidence>
<reference evidence="6 7" key="1">
    <citation type="submission" date="2018-01" db="EMBL/GenBank/DDBJ databases">
        <title>The draft genome sequence of Cohaesibacter sp. H1304.</title>
        <authorList>
            <person name="Wang N.-N."/>
            <person name="Du Z.-J."/>
        </authorList>
    </citation>
    <scope>NUCLEOTIDE SEQUENCE [LARGE SCALE GENOMIC DNA]</scope>
    <source>
        <strain evidence="6 7">H1304</strain>
    </source>
</reference>
<feature type="active site" description="Proton acceptor" evidence="4">
    <location>
        <position position="126"/>
    </location>
</feature>
<dbReference type="Proteomes" id="UP000234881">
    <property type="component" value="Unassembled WGS sequence"/>
</dbReference>
<dbReference type="EC" id="2.3.1.286" evidence="1"/>
<keyword evidence="2" id="KW-0808">Transferase</keyword>
<keyword evidence="4" id="KW-0479">Metal-binding</keyword>
<name>A0A2N5XW03_9HYPH</name>
<dbReference type="EMBL" id="PKUQ01000002">
    <property type="protein sequence ID" value="PLW78608.1"/>
    <property type="molecule type" value="Genomic_DNA"/>
</dbReference>
<evidence type="ECO:0000256" key="1">
    <source>
        <dbReference type="ARBA" id="ARBA00012928"/>
    </source>
</evidence>
<feature type="binding site" evidence="4">
    <location>
        <position position="159"/>
    </location>
    <ligand>
        <name>Zn(2+)</name>
        <dbReference type="ChEBI" id="CHEBI:29105"/>
    </ligand>
</feature>
<keyword evidence="4" id="KW-0862">Zinc</keyword>
<dbReference type="OrthoDB" id="9800582at2"/>
<evidence type="ECO:0000259" key="5">
    <source>
        <dbReference type="PROSITE" id="PS50305"/>
    </source>
</evidence>
<dbReference type="PANTHER" id="PTHR11085">
    <property type="entry name" value="NAD-DEPENDENT PROTEIN DEACYLASE SIRTUIN-5, MITOCHONDRIAL-RELATED"/>
    <property type="match status" value="1"/>
</dbReference>
<feature type="binding site" evidence="4">
    <location>
        <position position="137"/>
    </location>
    <ligand>
        <name>Zn(2+)</name>
        <dbReference type="ChEBI" id="CHEBI:29105"/>
    </ligand>
</feature>